<name>A0A645A6C1_9ZZZZ</name>
<sequence>MANSKETPAGGTLRDKLDRFWRILFLNEQGRPKSAMFLYSFCLSLLFFAIYASAYFFLIDVLESAFAASSVLMRNILQAVLPGLAGTLVCCALFYVFPDKRLVPVAYLWLAAFALAALITMACITEREEFRIFLYFFAMLIPAGLLSGGLISFLQFRRYRQKAEKAKEAC</sequence>
<keyword evidence="1" id="KW-1133">Transmembrane helix</keyword>
<protein>
    <submittedName>
        <fullName evidence="2">Uncharacterized protein</fullName>
    </submittedName>
</protein>
<keyword evidence="1" id="KW-0472">Membrane</keyword>
<reference evidence="2" key="1">
    <citation type="submission" date="2019-08" db="EMBL/GenBank/DDBJ databases">
        <authorList>
            <person name="Kucharzyk K."/>
            <person name="Murdoch R.W."/>
            <person name="Higgins S."/>
            <person name="Loffler F."/>
        </authorList>
    </citation>
    <scope>NUCLEOTIDE SEQUENCE</scope>
</reference>
<accession>A0A645A6C1</accession>
<evidence type="ECO:0000313" key="2">
    <source>
        <dbReference type="EMBL" id="MPM46413.1"/>
    </source>
</evidence>
<feature type="transmembrane region" description="Helical" evidence="1">
    <location>
        <begin position="79"/>
        <end position="98"/>
    </location>
</feature>
<comment type="caution">
    <text evidence="2">The sequence shown here is derived from an EMBL/GenBank/DDBJ whole genome shotgun (WGS) entry which is preliminary data.</text>
</comment>
<proteinExistence type="predicted"/>
<keyword evidence="1" id="KW-0812">Transmembrane</keyword>
<feature type="transmembrane region" description="Helical" evidence="1">
    <location>
        <begin position="36"/>
        <end position="59"/>
    </location>
</feature>
<gene>
    <name evidence="2" type="ORF">SDC9_93113</name>
</gene>
<dbReference type="EMBL" id="VSSQ01011269">
    <property type="protein sequence ID" value="MPM46413.1"/>
    <property type="molecule type" value="Genomic_DNA"/>
</dbReference>
<feature type="transmembrane region" description="Helical" evidence="1">
    <location>
        <begin position="105"/>
        <end position="124"/>
    </location>
</feature>
<organism evidence="2">
    <name type="scientific">bioreactor metagenome</name>
    <dbReference type="NCBI Taxonomy" id="1076179"/>
    <lineage>
        <taxon>unclassified sequences</taxon>
        <taxon>metagenomes</taxon>
        <taxon>ecological metagenomes</taxon>
    </lineage>
</organism>
<evidence type="ECO:0000256" key="1">
    <source>
        <dbReference type="SAM" id="Phobius"/>
    </source>
</evidence>
<feature type="transmembrane region" description="Helical" evidence="1">
    <location>
        <begin position="130"/>
        <end position="154"/>
    </location>
</feature>
<dbReference type="AlphaFoldDB" id="A0A645A6C1"/>